<feature type="domain" description="PPIase FKBP-type" evidence="7">
    <location>
        <begin position="329"/>
        <end position="415"/>
    </location>
</feature>
<evidence type="ECO:0000256" key="6">
    <source>
        <dbReference type="SAM" id="SignalP"/>
    </source>
</evidence>
<dbReference type="GO" id="GO:0006457">
    <property type="term" value="P:protein folding"/>
    <property type="evidence" value="ECO:0007669"/>
    <property type="project" value="InterPro"/>
</dbReference>
<evidence type="ECO:0000256" key="3">
    <source>
        <dbReference type="ARBA" id="ARBA00023110"/>
    </source>
</evidence>
<evidence type="ECO:0000313" key="9">
    <source>
        <dbReference type="Proteomes" id="UP000281904"/>
    </source>
</evidence>
<accession>A0A3S5ASY9</accession>
<evidence type="ECO:0000256" key="2">
    <source>
        <dbReference type="ARBA" id="ARBA00013194"/>
    </source>
</evidence>
<gene>
    <name evidence="8" type="primary">fkpA_3</name>
    <name evidence="8" type="ORF">NCTC10036_02362</name>
</gene>
<name>A0A3S5ASY9_SERRU</name>
<evidence type="ECO:0000256" key="1">
    <source>
        <dbReference type="ARBA" id="ARBA00000971"/>
    </source>
</evidence>
<evidence type="ECO:0000256" key="5">
    <source>
        <dbReference type="SAM" id="MobiDB-lite"/>
    </source>
</evidence>
<dbReference type="Gene3D" id="3.10.50.40">
    <property type="match status" value="1"/>
</dbReference>
<feature type="signal peptide" evidence="6">
    <location>
        <begin position="1"/>
        <end position="31"/>
    </location>
</feature>
<protein>
    <recommendedName>
        <fullName evidence="2 4">peptidylprolyl isomerase</fullName>
        <ecNumber evidence="2 4">5.2.1.8</ecNumber>
    </recommendedName>
</protein>
<evidence type="ECO:0000259" key="7">
    <source>
        <dbReference type="PROSITE" id="PS50059"/>
    </source>
</evidence>
<feature type="compositionally biased region" description="Basic residues" evidence="5">
    <location>
        <begin position="72"/>
        <end position="82"/>
    </location>
</feature>
<organism evidence="8 9">
    <name type="scientific">Serratia rubidaea</name>
    <name type="common">Serratia marinorubra</name>
    <dbReference type="NCBI Taxonomy" id="61652"/>
    <lineage>
        <taxon>Bacteria</taxon>
        <taxon>Pseudomonadati</taxon>
        <taxon>Pseudomonadota</taxon>
        <taxon>Gammaproteobacteria</taxon>
        <taxon>Enterobacterales</taxon>
        <taxon>Yersiniaceae</taxon>
        <taxon>Serratia</taxon>
    </lineage>
</organism>
<comment type="catalytic activity">
    <reaction evidence="1 4">
        <text>[protein]-peptidylproline (omega=180) = [protein]-peptidylproline (omega=0)</text>
        <dbReference type="Rhea" id="RHEA:16237"/>
        <dbReference type="Rhea" id="RHEA-COMP:10747"/>
        <dbReference type="Rhea" id="RHEA-COMP:10748"/>
        <dbReference type="ChEBI" id="CHEBI:83833"/>
        <dbReference type="ChEBI" id="CHEBI:83834"/>
        <dbReference type="EC" id="5.2.1.8"/>
    </reaction>
</comment>
<dbReference type="SUPFAM" id="SSF54534">
    <property type="entry name" value="FKBP-like"/>
    <property type="match status" value="1"/>
</dbReference>
<feature type="compositionally biased region" description="Polar residues" evidence="5">
    <location>
        <begin position="97"/>
        <end position="110"/>
    </location>
</feature>
<feature type="region of interest" description="Disordered" evidence="5">
    <location>
        <begin position="48"/>
        <end position="111"/>
    </location>
</feature>
<dbReference type="InterPro" id="IPR001179">
    <property type="entry name" value="PPIase_FKBP_dom"/>
</dbReference>
<dbReference type="EC" id="5.2.1.8" evidence="2 4"/>
<sequence length="420" mass="46890">MTTVRGGRRRLFIPILLSAPWWPFVAATAYAEPPAVLQFAEQYHPKPATLRDQPQTSRAENGKLRQVEPKRRPQKAAQKKAPRPQPLDRTPVRQEVPSAQAQPPNIVLNNRHTEPAQTPLPLRRLWSTLQDAALGTPDERKLRIMLRGLQTQLNEKDRLLRTLQASNTETKAVLTRAETERQNQLAETAAIKQDNRVLQQRLSTLLATPDLDNSASRLAYAAGSAMGRDMIALLNERQAWGVSVDRQRVLQGIIDSFLGQYRLSPAQLTAALAEAETQMNQAHAGIIKKQRRAGERFITQFSKLPGAHQSPSGFWYRITYAGDERLTDEARLDVVVKESLTDGTVIQDMDVQGNVLSQPLNDYPPLFREALGYLRNHGAITLVVPAQLAYGDSGSPPKIPPGATMVYELRLDGVRSHKTR</sequence>
<dbReference type="InterPro" id="IPR046357">
    <property type="entry name" value="PPIase_dom_sf"/>
</dbReference>
<feature type="compositionally biased region" description="Basic and acidic residues" evidence="5">
    <location>
        <begin position="60"/>
        <end position="71"/>
    </location>
</feature>
<dbReference type="AlphaFoldDB" id="A0A3S5ASY9"/>
<dbReference type="Pfam" id="PF01346">
    <property type="entry name" value="FKBP_N"/>
    <property type="match status" value="1"/>
</dbReference>
<dbReference type="RefSeq" id="WP_126531446.1">
    <property type="nucleotide sequence ID" value="NZ_LR134493.1"/>
</dbReference>
<keyword evidence="6" id="KW-0732">Signal</keyword>
<reference evidence="8 9" key="1">
    <citation type="submission" date="2018-12" db="EMBL/GenBank/DDBJ databases">
        <authorList>
            <consortium name="Pathogen Informatics"/>
        </authorList>
    </citation>
    <scope>NUCLEOTIDE SEQUENCE [LARGE SCALE GENOMIC DNA]</scope>
    <source>
        <strain evidence="8 9">NCTC10036</strain>
    </source>
</reference>
<evidence type="ECO:0000313" key="8">
    <source>
        <dbReference type="EMBL" id="VEI65612.1"/>
    </source>
</evidence>
<dbReference type="Gene3D" id="1.10.287.460">
    <property type="entry name" value="Peptidyl-prolyl cis-trans isomerase, FKBP-type, N-terminal domain"/>
    <property type="match status" value="1"/>
</dbReference>
<proteinExistence type="predicted"/>
<dbReference type="InterPro" id="IPR036944">
    <property type="entry name" value="PPIase_FKBP_N_sf"/>
</dbReference>
<dbReference type="PROSITE" id="PS50059">
    <property type="entry name" value="FKBP_PPIASE"/>
    <property type="match status" value="1"/>
</dbReference>
<keyword evidence="3 4" id="KW-0697">Rotamase</keyword>
<dbReference type="Pfam" id="PF00254">
    <property type="entry name" value="FKBP_C"/>
    <property type="match status" value="1"/>
</dbReference>
<dbReference type="Proteomes" id="UP000281904">
    <property type="component" value="Chromosome"/>
</dbReference>
<dbReference type="GO" id="GO:0003755">
    <property type="term" value="F:peptidyl-prolyl cis-trans isomerase activity"/>
    <property type="evidence" value="ECO:0007669"/>
    <property type="project" value="UniProtKB-KW"/>
</dbReference>
<evidence type="ECO:0000256" key="4">
    <source>
        <dbReference type="PROSITE-ProRule" id="PRU00277"/>
    </source>
</evidence>
<dbReference type="InterPro" id="IPR000774">
    <property type="entry name" value="PPIase_FKBP_N"/>
</dbReference>
<dbReference type="EMBL" id="LR134493">
    <property type="protein sequence ID" value="VEI65612.1"/>
    <property type="molecule type" value="Genomic_DNA"/>
</dbReference>
<feature type="chain" id="PRO_5018700482" description="peptidylprolyl isomerase" evidence="6">
    <location>
        <begin position="32"/>
        <end position="420"/>
    </location>
</feature>
<keyword evidence="4 8" id="KW-0413">Isomerase</keyword>